<evidence type="ECO:0000256" key="4">
    <source>
        <dbReference type="ARBA" id="ARBA00022989"/>
    </source>
</evidence>
<feature type="transmembrane region" description="Helical" evidence="6">
    <location>
        <begin position="78"/>
        <end position="97"/>
    </location>
</feature>
<feature type="transmembrane region" description="Helical" evidence="6">
    <location>
        <begin position="242"/>
        <end position="261"/>
    </location>
</feature>
<gene>
    <name evidence="7" type="ORF">CR203_08150</name>
</gene>
<reference evidence="7 8" key="1">
    <citation type="submission" date="2017-10" db="EMBL/GenBank/DDBJ databases">
        <title>Bacillus sp. nov., a halophilic bacterium isolated from a Keqin Lake.</title>
        <authorList>
            <person name="Wang H."/>
        </authorList>
    </citation>
    <scope>NUCLEOTIDE SEQUENCE [LARGE SCALE GENOMIC DNA]</scope>
    <source>
        <strain evidence="7 8">KCTC 13187</strain>
    </source>
</reference>
<organism evidence="7 8">
    <name type="scientific">Salipaludibacillus neizhouensis</name>
    <dbReference type="NCBI Taxonomy" id="885475"/>
    <lineage>
        <taxon>Bacteria</taxon>
        <taxon>Bacillati</taxon>
        <taxon>Bacillota</taxon>
        <taxon>Bacilli</taxon>
        <taxon>Bacillales</taxon>
        <taxon>Bacillaceae</taxon>
    </lineage>
</organism>
<feature type="transmembrane region" description="Helical" evidence="6">
    <location>
        <begin position="221"/>
        <end position="237"/>
    </location>
</feature>
<evidence type="ECO:0000313" key="8">
    <source>
        <dbReference type="Proteomes" id="UP000281498"/>
    </source>
</evidence>
<dbReference type="OrthoDB" id="2192428at2"/>
<dbReference type="GO" id="GO:0032153">
    <property type="term" value="C:cell division site"/>
    <property type="evidence" value="ECO:0007669"/>
    <property type="project" value="TreeGrafter"/>
</dbReference>
<accession>A0A3A9KUZ9</accession>
<keyword evidence="3" id="KW-0133">Cell shape</keyword>
<dbReference type="Proteomes" id="UP000281498">
    <property type="component" value="Unassembled WGS sequence"/>
</dbReference>
<feature type="transmembrane region" description="Helical" evidence="6">
    <location>
        <begin position="109"/>
        <end position="128"/>
    </location>
</feature>
<evidence type="ECO:0000256" key="2">
    <source>
        <dbReference type="ARBA" id="ARBA00022692"/>
    </source>
</evidence>
<evidence type="ECO:0000313" key="7">
    <source>
        <dbReference type="EMBL" id="RKL68436.1"/>
    </source>
</evidence>
<feature type="transmembrane region" description="Helical" evidence="6">
    <location>
        <begin position="198"/>
        <end position="215"/>
    </location>
</feature>
<keyword evidence="7" id="KW-0131">Cell cycle</keyword>
<feature type="transmembrane region" description="Helical" evidence="6">
    <location>
        <begin position="140"/>
        <end position="157"/>
    </location>
</feature>
<feature type="transmembrane region" description="Helical" evidence="6">
    <location>
        <begin position="169"/>
        <end position="191"/>
    </location>
</feature>
<dbReference type="EMBL" id="PDOE01000002">
    <property type="protein sequence ID" value="RKL68436.1"/>
    <property type="molecule type" value="Genomic_DNA"/>
</dbReference>
<evidence type="ECO:0000256" key="5">
    <source>
        <dbReference type="ARBA" id="ARBA00023136"/>
    </source>
</evidence>
<sequence length="426" mass="48419">MKKRGNNFLKEVTNHIKSKEAKKFVATELAFHLKKAKNTWIEKGLSEVDAEDKAVQQMGSPIKIGQELNKLHRPRVDWMIIILLVTVMGLGFLPIVSLGDAGFMDVNHFLKNKVIFVILGVATAFGMMMIDYRKLERLGWLFYIIGVLTLSMISYFPNTTINGEPLIKIGPITIECLMAVPFFFLAWASFFNNSRLKVWHLGILYLFSFYLFLTIPNLSTTFIYIMMVFVMLWWSKLGKKKALMITGVPICLSIIGGLFFWSSVKEYQLARILGFLKPGNYADGPGYMYLRLKELMSSAGWFGTTGNIEFIQAAHTDFVFASLTYYYGYLFAIILVMILSFFVARMMVISHKINGPYGKLLLVGGMTLYVVQFIYNVGMILGLFPITSISLPFISYGLMPTLFNAFLIGIVLSVYRRKDLISRSII</sequence>
<dbReference type="NCBIfam" id="NF038403">
    <property type="entry name" value="perm_prefix_1"/>
    <property type="match status" value="1"/>
</dbReference>
<dbReference type="InterPro" id="IPR047928">
    <property type="entry name" value="Perm_prefix_1"/>
</dbReference>
<keyword evidence="2 6" id="KW-0812">Transmembrane</keyword>
<dbReference type="GO" id="GO:0005886">
    <property type="term" value="C:plasma membrane"/>
    <property type="evidence" value="ECO:0007669"/>
    <property type="project" value="TreeGrafter"/>
</dbReference>
<dbReference type="Pfam" id="PF01098">
    <property type="entry name" value="FTSW_RODA_SPOVE"/>
    <property type="match status" value="1"/>
</dbReference>
<keyword evidence="5 6" id="KW-0472">Membrane</keyword>
<keyword evidence="4 6" id="KW-1133">Transmembrane helix</keyword>
<keyword evidence="8" id="KW-1185">Reference proteome</keyword>
<evidence type="ECO:0000256" key="1">
    <source>
        <dbReference type="ARBA" id="ARBA00004141"/>
    </source>
</evidence>
<protein>
    <submittedName>
        <fullName evidence="7">Cell division protein FtsW</fullName>
    </submittedName>
</protein>
<proteinExistence type="predicted"/>
<dbReference type="AlphaFoldDB" id="A0A3A9KUZ9"/>
<feature type="transmembrane region" description="Helical" evidence="6">
    <location>
        <begin position="360"/>
        <end position="387"/>
    </location>
</feature>
<dbReference type="RefSeq" id="WP_110938776.1">
    <property type="nucleotide sequence ID" value="NZ_KZ614147.1"/>
</dbReference>
<comment type="subcellular location">
    <subcellularLocation>
        <location evidence="1">Membrane</location>
        <topology evidence="1">Multi-pass membrane protein</topology>
    </subcellularLocation>
</comment>
<dbReference type="GO" id="GO:0008360">
    <property type="term" value="P:regulation of cell shape"/>
    <property type="evidence" value="ECO:0007669"/>
    <property type="project" value="UniProtKB-KW"/>
</dbReference>
<name>A0A3A9KUZ9_9BACI</name>
<comment type="caution">
    <text evidence="7">The sequence shown here is derived from an EMBL/GenBank/DDBJ whole genome shotgun (WGS) entry which is preliminary data.</text>
</comment>
<evidence type="ECO:0000256" key="3">
    <source>
        <dbReference type="ARBA" id="ARBA00022960"/>
    </source>
</evidence>
<dbReference type="GO" id="GO:0015648">
    <property type="term" value="F:lipid-linked peptidoglycan transporter activity"/>
    <property type="evidence" value="ECO:0007669"/>
    <property type="project" value="TreeGrafter"/>
</dbReference>
<keyword evidence="7" id="KW-0132">Cell division</keyword>
<dbReference type="GO" id="GO:0051301">
    <property type="term" value="P:cell division"/>
    <property type="evidence" value="ECO:0007669"/>
    <property type="project" value="UniProtKB-KW"/>
</dbReference>
<evidence type="ECO:0000256" key="6">
    <source>
        <dbReference type="SAM" id="Phobius"/>
    </source>
</evidence>
<feature type="transmembrane region" description="Helical" evidence="6">
    <location>
        <begin position="326"/>
        <end position="348"/>
    </location>
</feature>
<dbReference type="InterPro" id="IPR001182">
    <property type="entry name" value="FtsW/RodA"/>
</dbReference>
<dbReference type="PANTHER" id="PTHR30474">
    <property type="entry name" value="CELL CYCLE PROTEIN"/>
    <property type="match status" value="1"/>
</dbReference>
<feature type="transmembrane region" description="Helical" evidence="6">
    <location>
        <begin position="393"/>
        <end position="415"/>
    </location>
</feature>
<dbReference type="PANTHER" id="PTHR30474:SF1">
    <property type="entry name" value="PEPTIDOGLYCAN GLYCOSYLTRANSFERASE MRDB"/>
    <property type="match status" value="1"/>
</dbReference>